<evidence type="ECO:0000313" key="1">
    <source>
        <dbReference type="EMBL" id="SHN85289.1"/>
    </source>
</evidence>
<dbReference type="AlphaFoldDB" id="A0A1M7UQR1"/>
<evidence type="ECO:0000313" key="2">
    <source>
        <dbReference type="Proteomes" id="UP000184096"/>
    </source>
</evidence>
<dbReference type="EMBL" id="LT670849">
    <property type="protein sequence ID" value="SHN85289.1"/>
    <property type="molecule type" value="Genomic_DNA"/>
</dbReference>
<gene>
    <name evidence="1" type="ORF">SAMN05444170_6239</name>
</gene>
<dbReference type="Proteomes" id="UP000184096">
    <property type="component" value="Chromosome I"/>
</dbReference>
<accession>A0A1M7UQR1</accession>
<proteinExistence type="predicted"/>
<organism evidence="1 2">
    <name type="scientific">Bradyrhizobium erythrophlei</name>
    <dbReference type="NCBI Taxonomy" id="1437360"/>
    <lineage>
        <taxon>Bacteria</taxon>
        <taxon>Pseudomonadati</taxon>
        <taxon>Pseudomonadota</taxon>
        <taxon>Alphaproteobacteria</taxon>
        <taxon>Hyphomicrobiales</taxon>
        <taxon>Nitrobacteraceae</taxon>
        <taxon>Bradyrhizobium</taxon>
    </lineage>
</organism>
<protein>
    <submittedName>
        <fullName evidence="1">Uncharacterized protein</fullName>
    </submittedName>
</protein>
<sequence length="33" mass="4052">MKLFWRLRLPYATRKATEDCKMWLVYLTSVALF</sequence>
<name>A0A1M7UQR1_9BRAD</name>
<reference evidence="2" key="1">
    <citation type="submission" date="2016-11" db="EMBL/GenBank/DDBJ databases">
        <authorList>
            <person name="Varghese N."/>
            <person name="Submissions S."/>
        </authorList>
    </citation>
    <scope>NUCLEOTIDE SEQUENCE [LARGE SCALE GENOMIC DNA]</scope>
    <source>
        <strain evidence="2">GAS401</strain>
    </source>
</reference>
<keyword evidence="2" id="KW-1185">Reference proteome</keyword>